<sequence>MDQTLALELECPQDFEIALEHVDSILRDDDCEELPYPRKVVCRGQFFCWPKSRLVAKLFGGHYLGAFPLRSLQLQHLNFPFLVDGLSETVWATRHTLHSLELWDVRLCWHDCKDKGRMAASLTNHPTLEKATIKPISCCRSCRGEEDPSPRHNELLAALATCPLTDLHLSNVNLSWRQDGRVLASFHNHPSLQKMALNDLMWPSGSEWNWDGPGTRTLWFGWLKKLLASLSTCPKLYSLTLDTAMPRDVDFVAICDDMRLYWLSKATLKELVFKAPLVRRQIDNVLFMRTTSNRGGMTPVHQDYVSTIKSIANRLEINATLTRLSLSIPEECLLSFVEPLKRNHPLQCLELHLPENVLGSGDDAEMFAKVLRDCNDTLEHLVVPGFHFYRLLQYYLLLNRAGRKRLHNDEATDRECVDALVKYRESLDVVHFFLSKCPAILWRTHDT</sequence>
<dbReference type="AlphaFoldDB" id="A0A9N8E6F9"/>
<reference evidence="1" key="1">
    <citation type="submission" date="2020-06" db="EMBL/GenBank/DDBJ databases">
        <authorList>
            <consortium name="Plant Systems Biology data submission"/>
        </authorList>
    </citation>
    <scope>NUCLEOTIDE SEQUENCE</scope>
    <source>
        <strain evidence="1">D6</strain>
    </source>
</reference>
<dbReference type="InterPro" id="IPR032675">
    <property type="entry name" value="LRR_dom_sf"/>
</dbReference>
<protein>
    <submittedName>
        <fullName evidence="1">Uncharacterized protein</fullName>
    </submittedName>
</protein>
<name>A0A9N8E6F9_9STRA</name>
<accession>A0A9N8E6F9</accession>
<evidence type="ECO:0000313" key="1">
    <source>
        <dbReference type="EMBL" id="CAB9514734.1"/>
    </source>
</evidence>
<proteinExistence type="predicted"/>
<organism evidence="1 2">
    <name type="scientific">Seminavis robusta</name>
    <dbReference type="NCBI Taxonomy" id="568900"/>
    <lineage>
        <taxon>Eukaryota</taxon>
        <taxon>Sar</taxon>
        <taxon>Stramenopiles</taxon>
        <taxon>Ochrophyta</taxon>
        <taxon>Bacillariophyta</taxon>
        <taxon>Bacillariophyceae</taxon>
        <taxon>Bacillariophycidae</taxon>
        <taxon>Naviculales</taxon>
        <taxon>Naviculaceae</taxon>
        <taxon>Seminavis</taxon>
    </lineage>
</organism>
<keyword evidence="2" id="KW-1185">Reference proteome</keyword>
<gene>
    <name evidence="1" type="ORF">SEMRO_671_G184860.1</name>
</gene>
<dbReference type="SUPFAM" id="SSF52047">
    <property type="entry name" value="RNI-like"/>
    <property type="match status" value="1"/>
</dbReference>
<dbReference type="Proteomes" id="UP001153069">
    <property type="component" value="Unassembled WGS sequence"/>
</dbReference>
<dbReference type="EMBL" id="CAICTM010000670">
    <property type="protein sequence ID" value="CAB9514734.1"/>
    <property type="molecule type" value="Genomic_DNA"/>
</dbReference>
<dbReference type="Gene3D" id="3.80.10.10">
    <property type="entry name" value="Ribonuclease Inhibitor"/>
    <property type="match status" value="1"/>
</dbReference>
<comment type="caution">
    <text evidence="1">The sequence shown here is derived from an EMBL/GenBank/DDBJ whole genome shotgun (WGS) entry which is preliminary data.</text>
</comment>
<evidence type="ECO:0000313" key="2">
    <source>
        <dbReference type="Proteomes" id="UP001153069"/>
    </source>
</evidence>